<keyword evidence="2" id="KW-1133">Transmembrane helix</keyword>
<dbReference type="InterPro" id="IPR011042">
    <property type="entry name" value="6-blade_b-propeller_TolB-like"/>
</dbReference>
<evidence type="ECO:0000259" key="3">
    <source>
        <dbReference type="Pfam" id="PF07995"/>
    </source>
</evidence>
<name>A0ABU7SKL0_9ACTN</name>
<feature type="region of interest" description="Disordered" evidence="1">
    <location>
        <begin position="343"/>
        <end position="364"/>
    </location>
</feature>
<feature type="compositionally biased region" description="Basic and acidic residues" evidence="1">
    <location>
        <begin position="355"/>
        <end position="364"/>
    </location>
</feature>
<sequence>MAEPGVRTTGRAGRWIIVLVAVVALAAAGIGVGLWRGWFADPSVSDAPRARAGTVQTLVADLEAPWGLAFLPDGSALVTERDSRRLLQVTGGEAREVARIEEAAPAGEGGLLGVAVSPGHATDRWVYVYYTAADDNRVARLRLGGGSPEIVLSGIPRGSRTHNGGRIAFGPDGMLYVGTGDAGDRDAAQDRNSLAGKILRMTPDGAPAPGNPFGDTLVYSYGHRNVQGFGWHADGTMYAAEFGQNHYDELNRITPGGNYGWPEVEGDSDDSRFVAPVATWGTAEASPSGLAVVGDRVWLACLRGQRLYRIGTDGRGAEALLTGEYGRLRHVAPAPDGSLWVLTSNRDGRGSPSGDDDRILRLVP</sequence>
<evidence type="ECO:0000313" key="4">
    <source>
        <dbReference type="EMBL" id="MEE6310097.1"/>
    </source>
</evidence>
<protein>
    <submittedName>
        <fullName evidence="4">PQQ-dependent sugar dehydrogenase</fullName>
        <ecNumber evidence="4">1.1.5.-</ecNumber>
    </submittedName>
</protein>
<dbReference type="GO" id="GO:0016491">
    <property type="term" value="F:oxidoreductase activity"/>
    <property type="evidence" value="ECO:0007669"/>
    <property type="project" value="UniProtKB-KW"/>
</dbReference>
<evidence type="ECO:0000256" key="2">
    <source>
        <dbReference type="SAM" id="Phobius"/>
    </source>
</evidence>
<gene>
    <name evidence="4" type="ORF">V1634_25000</name>
</gene>
<dbReference type="InterPro" id="IPR011041">
    <property type="entry name" value="Quinoprot_gluc/sorb_DH_b-prop"/>
</dbReference>
<comment type="caution">
    <text evidence="4">The sequence shown here is derived from an EMBL/GenBank/DDBJ whole genome shotgun (WGS) entry which is preliminary data.</text>
</comment>
<proteinExistence type="predicted"/>
<dbReference type="EMBL" id="JAZGQL010000021">
    <property type="protein sequence ID" value="MEE6310097.1"/>
    <property type="molecule type" value="Genomic_DNA"/>
</dbReference>
<dbReference type="Pfam" id="PF07995">
    <property type="entry name" value="GSDH"/>
    <property type="match status" value="1"/>
</dbReference>
<keyword evidence="2" id="KW-0472">Membrane</keyword>
<dbReference type="PANTHER" id="PTHR19328:SF13">
    <property type="entry name" value="HIPL1 PROTEIN"/>
    <property type="match status" value="1"/>
</dbReference>
<feature type="domain" description="Glucose/Sorbosone dehydrogenase" evidence="3">
    <location>
        <begin position="62"/>
        <end position="349"/>
    </location>
</feature>
<organism evidence="4 5">
    <name type="scientific">Plantactinospora veratri</name>
    <dbReference type="NCBI Taxonomy" id="1436122"/>
    <lineage>
        <taxon>Bacteria</taxon>
        <taxon>Bacillati</taxon>
        <taxon>Actinomycetota</taxon>
        <taxon>Actinomycetes</taxon>
        <taxon>Micromonosporales</taxon>
        <taxon>Micromonosporaceae</taxon>
        <taxon>Plantactinospora</taxon>
    </lineage>
</organism>
<feature type="transmembrane region" description="Helical" evidence="2">
    <location>
        <begin position="12"/>
        <end position="35"/>
    </location>
</feature>
<evidence type="ECO:0000313" key="5">
    <source>
        <dbReference type="Proteomes" id="UP001339911"/>
    </source>
</evidence>
<evidence type="ECO:0000256" key="1">
    <source>
        <dbReference type="SAM" id="MobiDB-lite"/>
    </source>
</evidence>
<accession>A0ABU7SKL0</accession>
<keyword evidence="2" id="KW-0812">Transmembrane</keyword>
<dbReference type="Proteomes" id="UP001339911">
    <property type="component" value="Unassembled WGS sequence"/>
</dbReference>
<dbReference type="PANTHER" id="PTHR19328">
    <property type="entry name" value="HEDGEHOG-INTERACTING PROTEIN"/>
    <property type="match status" value="1"/>
</dbReference>
<keyword evidence="5" id="KW-1185">Reference proteome</keyword>
<keyword evidence="4" id="KW-0560">Oxidoreductase</keyword>
<dbReference type="EC" id="1.1.5.-" evidence="4"/>
<dbReference type="SUPFAM" id="SSF50952">
    <property type="entry name" value="Soluble quinoprotein glucose dehydrogenase"/>
    <property type="match status" value="1"/>
</dbReference>
<reference evidence="4 5" key="1">
    <citation type="submission" date="2024-01" db="EMBL/GenBank/DDBJ databases">
        <title>Genome insights into Plantactinospora veratri sp. nov.</title>
        <authorList>
            <person name="Wang L."/>
        </authorList>
    </citation>
    <scope>NUCLEOTIDE SEQUENCE [LARGE SCALE GENOMIC DNA]</scope>
    <source>
        <strain evidence="4 5">NEAU-FHS4</strain>
    </source>
</reference>
<dbReference type="InterPro" id="IPR012938">
    <property type="entry name" value="Glc/Sorbosone_DH"/>
</dbReference>
<dbReference type="Gene3D" id="2.120.10.30">
    <property type="entry name" value="TolB, C-terminal domain"/>
    <property type="match status" value="1"/>
</dbReference>